<gene>
    <name evidence="19" type="ORF">VQ03_29555</name>
</gene>
<dbReference type="PATRIC" id="fig|1187852.3.peg.4395"/>
<evidence type="ECO:0000313" key="20">
    <source>
        <dbReference type="Proteomes" id="UP000036449"/>
    </source>
</evidence>
<evidence type="ECO:0000256" key="12">
    <source>
        <dbReference type="ARBA" id="ARBA00023008"/>
    </source>
</evidence>
<evidence type="ECO:0000256" key="9">
    <source>
        <dbReference type="ARBA" id="ARBA00022982"/>
    </source>
</evidence>
<keyword evidence="9 15" id="KW-0249">Electron transport</keyword>
<dbReference type="InterPro" id="IPR000883">
    <property type="entry name" value="Cyt_C_Oxase_1"/>
</dbReference>
<feature type="transmembrane region" description="Helical" evidence="16">
    <location>
        <begin position="401"/>
        <end position="425"/>
    </location>
</feature>
<accession>A0A0J6S6P4</accession>
<evidence type="ECO:0000256" key="2">
    <source>
        <dbReference type="ARBA" id="ARBA00004673"/>
    </source>
</evidence>
<keyword evidence="10 16" id="KW-1133">Transmembrane helix</keyword>
<dbReference type="EMBL" id="LABZ01000316">
    <property type="protein sequence ID" value="KMO29093.1"/>
    <property type="molecule type" value="Genomic_DNA"/>
</dbReference>
<comment type="pathway">
    <text evidence="2 16">Energy metabolism; oxidative phosphorylation.</text>
</comment>
<dbReference type="Pfam" id="PF00115">
    <property type="entry name" value="COX1"/>
    <property type="match status" value="1"/>
</dbReference>
<evidence type="ECO:0000256" key="17">
    <source>
        <dbReference type="SAM" id="MobiDB-lite"/>
    </source>
</evidence>
<keyword evidence="13 16" id="KW-0472">Membrane</keyword>
<dbReference type="InterPro" id="IPR023615">
    <property type="entry name" value="Cyt_c_Oxase_su1_BS"/>
</dbReference>
<proteinExistence type="inferred from homology"/>
<dbReference type="GO" id="GO:0005886">
    <property type="term" value="C:plasma membrane"/>
    <property type="evidence" value="ECO:0007669"/>
    <property type="project" value="UniProtKB-SubCell"/>
</dbReference>
<feature type="transmembrane region" description="Helical" evidence="16">
    <location>
        <begin position="212"/>
        <end position="239"/>
    </location>
</feature>
<evidence type="ECO:0000259" key="18">
    <source>
        <dbReference type="PROSITE" id="PS50855"/>
    </source>
</evidence>
<dbReference type="EC" id="7.1.1.9" evidence="16"/>
<organism evidence="19 20">
    <name type="scientific">Methylobacterium tarhaniae</name>
    <dbReference type="NCBI Taxonomy" id="1187852"/>
    <lineage>
        <taxon>Bacteria</taxon>
        <taxon>Pseudomonadati</taxon>
        <taxon>Pseudomonadota</taxon>
        <taxon>Alphaproteobacteria</taxon>
        <taxon>Hyphomicrobiales</taxon>
        <taxon>Methylobacteriaceae</taxon>
        <taxon>Methylobacterium</taxon>
    </lineage>
</organism>
<evidence type="ECO:0000256" key="8">
    <source>
        <dbReference type="ARBA" id="ARBA00022967"/>
    </source>
</evidence>
<dbReference type="SUPFAM" id="SSF81442">
    <property type="entry name" value="Cytochrome c oxidase subunit I-like"/>
    <property type="match status" value="1"/>
</dbReference>
<dbReference type="InterPro" id="IPR023616">
    <property type="entry name" value="Cyt_c_oxase-like_su1_dom"/>
</dbReference>
<dbReference type="PANTHER" id="PTHR10422:SF18">
    <property type="entry name" value="CYTOCHROME C OXIDASE SUBUNIT 1"/>
    <property type="match status" value="1"/>
</dbReference>
<feature type="region of interest" description="Disordered" evidence="17">
    <location>
        <begin position="546"/>
        <end position="567"/>
    </location>
</feature>
<evidence type="ECO:0000256" key="15">
    <source>
        <dbReference type="RuleBase" id="RU000370"/>
    </source>
</evidence>
<dbReference type="PRINTS" id="PR01165">
    <property type="entry name" value="CYCOXIDASEI"/>
</dbReference>
<feature type="transmembrane region" description="Helical" evidence="16">
    <location>
        <begin position="259"/>
        <end position="283"/>
    </location>
</feature>
<dbReference type="GO" id="GO:0022904">
    <property type="term" value="P:respiratory electron transport chain"/>
    <property type="evidence" value="ECO:0007669"/>
    <property type="project" value="TreeGrafter"/>
</dbReference>
<dbReference type="Gene3D" id="1.20.210.10">
    <property type="entry name" value="Cytochrome c oxidase-like, subunit I domain"/>
    <property type="match status" value="1"/>
</dbReference>
<evidence type="ECO:0000256" key="4">
    <source>
        <dbReference type="ARBA" id="ARBA00022617"/>
    </source>
</evidence>
<feature type="transmembrane region" description="Helical" evidence="16">
    <location>
        <begin position="89"/>
        <end position="110"/>
    </location>
</feature>
<reference evidence="19 20" key="1">
    <citation type="submission" date="2015-03" db="EMBL/GenBank/DDBJ databases">
        <title>Genome sequencing of Methylobacterium tarhaniae DSM 25844.</title>
        <authorList>
            <person name="Chaudhry V."/>
            <person name="Patil P.B."/>
        </authorList>
    </citation>
    <scope>NUCLEOTIDE SEQUENCE [LARGE SCALE GENOMIC DNA]</scope>
    <source>
        <strain evidence="19 20">DSM 25844</strain>
    </source>
</reference>
<comment type="subcellular location">
    <subcellularLocation>
        <location evidence="16">Cell membrane</location>
        <topology evidence="16">Multi-pass membrane protein</topology>
    </subcellularLocation>
    <subcellularLocation>
        <location evidence="1">Membrane</location>
        <topology evidence="1">Multi-pass membrane protein</topology>
    </subcellularLocation>
</comment>
<dbReference type="PROSITE" id="PS50855">
    <property type="entry name" value="COX1"/>
    <property type="match status" value="1"/>
</dbReference>
<feature type="transmembrane region" description="Helical" evidence="16">
    <location>
        <begin position="328"/>
        <end position="346"/>
    </location>
</feature>
<feature type="transmembrane region" description="Helical" evidence="16">
    <location>
        <begin position="131"/>
        <end position="151"/>
    </location>
</feature>
<evidence type="ECO:0000256" key="11">
    <source>
        <dbReference type="ARBA" id="ARBA00023004"/>
    </source>
</evidence>
<feature type="transmembrane region" description="Helical" evidence="16">
    <location>
        <begin position="171"/>
        <end position="200"/>
    </location>
</feature>
<dbReference type="UniPathway" id="UPA00705"/>
<dbReference type="Proteomes" id="UP000036449">
    <property type="component" value="Unassembled WGS sequence"/>
</dbReference>
<comment type="similarity">
    <text evidence="15">Belongs to the heme-copper respiratory oxidase family.</text>
</comment>
<dbReference type="GO" id="GO:0046872">
    <property type="term" value="F:metal ion binding"/>
    <property type="evidence" value="ECO:0007669"/>
    <property type="project" value="UniProtKB-KW"/>
</dbReference>
<dbReference type="GO" id="GO:0004129">
    <property type="term" value="F:cytochrome-c oxidase activity"/>
    <property type="evidence" value="ECO:0007669"/>
    <property type="project" value="UniProtKB-EC"/>
</dbReference>
<dbReference type="PROSITE" id="PS00077">
    <property type="entry name" value="COX1_CUB"/>
    <property type="match status" value="1"/>
</dbReference>
<keyword evidence="7 16" id="KW-0479">Metal-binding</keyword>
<keyword evidence="16" id="KW-1003">Cell membrane</keyword>
<dbReference type="InterPro" id="IPR014241">
    <property type="entry name" value="Cyt_c_oxidase_su1_bac"/>
</dbReference>
<keyword evidence="4 15" id="KW-0349">Heme</keyword>
<evidence type="ECO:0000256" key="7">
    <source>
        <dbReference type="ARBA" id="ARBA00022723"/>
    </source>
</evidence>
<feature type="transmembrane region" description="Helical" evidence="16">
    <location>
        <begin position="437"/>
        <end position="458"/>
    </location>
</feature>
<dbReference type="PANTHER" id="PTHR10422">
    <property type="entry name" value="CYTOCHROME C OXIDASE SUBUNIT 1"/>
    <property type="match status" value="1"/>
</dbReference>
<keyword evidence="6 15" id="KW-0812">Transmembrane</keyword>
<keyword evidence="3 15" id="KW-0813">Transport</keyword>
<evidence type="ECO:0000256" key="3">
    <source>
        <dbReference type="ARBA" id="ARBA00022448"/>
    </source>
</evidence>
<name>A0A0J6S6P4_9HYPH</name>
<evidence type="ECO:0000256" key="5">
    <source>
        <dbReference type="ARBA" id="ARBA00022660"/>
    </source>
</evidence>
<keyword evidence="12 16" id="KW-0186">Copper</keyword>
<dbReference type="AlphaFoldDB" id="A0A0J6S6P4"/>
<keyword evidence="8" id="KW-1278">Translocase</keyword>
<keyword evidence="20" id="KW-1185">Reference proteome</keyword>
<dbReference type="NCBIfam" id="TIGR02891">
    <property type="entry name" value="CtaD_CoxA"/>
    <property type="match status" value="1"/>
</dbReference>
<feature type="transmembrane region" description="Helical" evidence="16">
    <location>
        <begin position="48"/>
        <end position="69"/>
    </location>
</feature>
<evidence type="ECO:0000256" key="14">
    <source>
        <dbReference type="ARBA" id="ARBA00047816"/>
    </source>
</evidence>
<evidence type="ECO:0000256" key="16">
    <source>
        <dbReference type="RuleBase" id="RU363061"/>
    </source>
</evidence>
<dbReference type="OrthoDB" id="9803294at2"/>
<feature type="transmembrane region" description="Helical" evidence="16">
    <location>
        <begin position="295"/>
        <end position="316"/>
    </location>
</feature>
<keyword evidence="5 15" id="KW-0679">Respiratory chain</keyword>
<evidence type="ECO:0000256" key="10">
    <source>
        <dbReference type="ARBA" id="ARBA00022989"/>
    </source>
</evidence>
<evidence type="ECO:0000313" key="19">
    <source>
        <dbReference type="EMBL" id="KMO29093.1"/>
    </source>
</evidence>
<dbReference type="GO" id="GO:0020037">
    <property type="term" value="F:heme binding"/>
    <property type="evidence" value="ECO:0007669"/>
    <property type="project" value="InterPro"/>
</dbReference>
<feature type="transmembrane region" description="Helical" evidence="16">
    <location>
        <begin position="478"/>
        <end position="500"/>
    </location>
</feature>
<dbReference type="InterPro" id="IPR036927">
    <property type="entry name" value="Cyt_c_oxase-like_su1_sf"/>
</dbReference>
<feature type="domain" description="Cytochrome oxidase subunit I profile" evidence="18">
    <location>
        <begin position="38"/>
        <end position="540"/>
    </location>
</feature>
<dbReference type="GO" id="GO:0015990">
    <property type="term" value="P:electron transport coupled proton transport"/>
    <property type="evidence" value="ECO:0007669"/>
    <property type="project" value="InterPro"/>
</dbReference>
<protein>
    <recommendedName>
        <fullName evidence="16">Cytochrome c oxidase subunit 1</fullName>
        <ecNumber evidence="16">7.1.1.9</ecNumber>
    </recommendedName>
</protein>
<keyword evidence="11 16" id="KW-0408">Iron</keyword>
<comment type="caution">
    <text evidence="19">The sequence shown here is derived from an EMBL/GenBank/DDBJ whole genome shotgun (WGS) entry which is preliminary data.</text>
</comment>
<comment type="function">
    <text evidence="16">Cytochrome c oxidase is the component of the respiratory chain that catalyzes the reduction of oxygen to water. Subunits 1-3 form the functional core of the enzyme complex. CO I is the catalytic subunit of the enzyme. Electrons originating in cytochrome c are transferred via the copper A center of subunit 2 and heme A of subunit 1 to the bimetallic center formed by heme A3 and copper B.</text>
</comment>
<sequence length="567" mass="62646">MSTTAGTTASPTGLADPDELDLRLPVSYLADGHSVRSWLLTTDHKRIAILYAITITVFFFIGGAAATLVRLELATPEADVLRADTYNKLFTLHGVVMVWFFLIPSIPNTLGNFLVPLMIGARDVAYPKLNLISWYLNLGGGLLAVAALLAGGVDTGWTFYVPYSTVFSNTWVSLTVLGVFTTGFSSIATGVNFIGTVHLLRAPGMTWFRLPLFVWAMYTTSLMFVLATPVLAVTLLLVFAERTFGLPIFDPARGGDPILFQHLFWFYSHPAVYIMVLPAMGVVSELITCFSRRKVFGYTFMVYALVAIAVIGFFTWGHHMFTSGMSPYAALVFSFLSFIVAVPSAIKVFNWTGTLYRGQVGFESPMLYALGFVGLFTLGGLTGLFLASIPVDVHVQDTYFVVAHFHYIMVGASVSAYFGGLHFWWPKITGRTYPETWARFAAILMFFGFNLTFFPQFIAGYLGMPRRYHVYPPEFQIWNVLSSAGAAVLAAAYLMPLGYLTWSLLFGERAGNNPWDASGLEWRTSSPPPRRNFFGSPRVQGGPYNYHPEGVAPVHDQPRLPSRGSLT</sequence>
<dbReference type="RefSeq" id="WP_048454488.1">
    <property type="nucleotide sequence ID" value="NZ_JBNNPJ010000250.1"/>
</dbReference>
<comment type="catalytic activity">
    <reaction evidence="14 16">
        <text>4 Fe(II)-[cytochrome c] + O2 + 8 H(+)(in) = 4 Fe(III)-[cytochrome c] + 2 H2O + 4 H(+)(out)</text>
        <dbReference type="Rhea" id="RHEA:11436"/>
        <dbReference type="Rhea" id="RHEA-COMP:10350"/>
        <dbReference type="Rhea" id="RHEA-COMP:14399"/>
        <dbReference type="ChEBI" id="CHEBI:15377"/>
        <dbReference type="ChEBI" id="CHEBI:15378"/>
        <dbReference type="ChEBI" id="CHEBI:15379"/>
        <dbReference type="ChEBI" id="CHEBI:29033"/>
        <dbReference type="ChEBI" id="CHEBI:29034"/>
        <dbReference type="EC" id="7.1.1.9"/>
    </reaction>
</comment>
<evidence type="ECO:0000256" key="1">
    <source>
        <dbReference type="ARBA" id="ARBA00004141"/>
    </source>
</evidence>
<evidence type="ECO:0000256" key="6">
    <source>
        <dbReference type="ARBA" id="ARBA00022692"/>
    </source>
</evidence>
<evidence type="ECO:0000256" key="13">
    <source>
        <dbReference type="ARBA" id="ARBA00023136"/>
    </source>
</evidence>
<dbReference type="GO" id="GO:0006119">
    <property type="term" value="P:oxidative phosphorylation"/>
    <property type="evidence" value="ECO:0007669"/>
    <property type="project" value="UniProtKB-UniPathway"/>
</dbReference>
<feature type="transmembrane region" description="Helical" evidence="16">
    <location>
        <begin position="367"/>
        <end position="389"/>
    </location>
</feature>